<evidence type="ECO:0000256" key="11">
    <source>
        <dbReference type="ARBA" id="ARBA00023180"/>
    </source>
</evidence>
<dbReference type="InterPro" id="IPR050757">
    <property type="entry name" value="Collagen_mod_GT25"/>
</dbReference>
<evidence type="ECO:0000313" key="16">
    <source>
        <dbReference type="Proteomes" id="UP000031036"/>
    </source>
</evidence>
<evidence type="ECO:0000256" key="10">
    <source>
        <dbReference type="ARBA" id="ARBA00023004"/>
    </source>
</evidence>
<dbReference type="Pfam" id="PF03171">
    <property type="entry name" value="2OG-FeII_Oxy"/>
    <property type="match status" value="1"/>
</dbReference>
<dbReference type="Pfam" id="PF25342">
    <property type="entry name" value="GT_PLOD"/>
    <property type="match status" value="2"/>
</dbReference>
<keyword evidence="16" id="KW-1185">Reference proteome</keyword>
<dbReference type="OrthoDB" id="69177at2759"/>
<dbReference type="EMBL" id="JPKZ01001073">
    <property type="protein sequence ID" value="KHN84073.1"/>
    <property type="molecule type" value="Genomic_DNA"/>
</dbReference>
<evidence type="ECO:0000256" key="13">
    <source>
        <dbReference type="SAM" id="SignalP"/>
    </source>
</evidence>
<dbReference type="OMA" id="YNCTVDA"/>
<dbReference type="Pfam" id="PF25238">
    <property type="entry name" value="OGFOD2-like"/>
    <property type="match status" value="2"/>
</dbReference>
<dbReference type="FunFam" id="2.60.120.620:FF:000007">
    <property type="entry name" value="Procollagen-lysine,2-oxoglutarate 5-dioxygenase 1"/>
    <property type="match status" value="1"/>
</dbReference>
<dbReference type="GO" id="GO:0005506">
    <property type="term" value="F:iron ion binding"/>
    <property type="evidence" value="ECO:0007669"/>
    <property type="project" value="InterPro"/>
</dbReference>
<dbReference type="PANTHER" id="PTHR10730">
    <property type="entry name" value="PROCOLLAGEN-LYSINE,2-OXOGLUTARATE 5-DIOXYGENASE/GLYCOSYLTRANSFERASE 25 FAMILY MEMBER"/>
    <property type="match status" value="1"/>
</dbReference>
<feature type="non-terminal residue" evidence="15">
    <location>
        <position position="1"/>
    </location>
</feature>
<comment type="subcellular location">
    <subcellularLocation>
        <location evidence="2">Endoplasmic reticulum</location>
    </subcellularLocation>
</comment>
<evidence type="ECO:0000256" key="9">
    <source>
        <dbReference type="ARBA" id="ARBA00023002"/>
    </source>
</evidence>
<evidence type="ECO:0000256" key="4">
    <source>
        <dbReference type="ARBA" id="ARBA00022723"/>
    </source>
</evidence>
<gene>
    <name evidence="15" type="primary">let-268</name>
    <name evidence="15" type="ORF">Tcan_09220</name>
</gene>
<dbReference type="GO" id="GO:0031418">
    <property type="term" value="F:L-ascorbic acid binding"/>
    <property type="evidence" value="ECO:0007669"/>
    <property type="project" value="UniProtKB-KW"/>
</dbReference>
<dbReference type="SMART" id="SM00702">
    <property type="entry name" value="P4Hc"/>
    <property type="match status" value="2"/>
</dbReference>
<accession>A0A0B2VR23</accession>
<dbReference type="InterPro" id="IPR057589">
    <property type="entry name" value="GT_PLOD"/>
</dbReference>
<evidence type="ECO:0000256" key="8">
    <source>
        <dbReference type="ARBA" id="ARBA00022964"/>
    </source>
</evidence>
<proteinExistence type="predicted"/>
<dbReference type="InterPro" id="IPR044861">
    <property type="entry name" value="IPNS-like_FE2OG_OXY"/>
</dbReference>
<evidence type="ECO:0000256" key="5">
    <source>
        <dbReference type="ARBA" id="ARBA00022729"/>
    </source>
</evidence>
<dbReference type="PROSITE" id="PS51471">
    <property type="entry name" value="FE2OG_OXY"/>
    <property type="match status" value="1"/>
</dbReference>
<protein>
    <recommendedName>
        <fullName evidence="3">procollagen-lysine 5-dioxygenase</fullName>
        <ecNumber evidence="3">1.14.11.4</ecNumber>
    </recommendedName>
</protein>
<keyword evidence="8 15" id="KW-0223">Dioxygenase</keyword>
<reference evidence="15 16" key="1">
    <citation type="submission" date="2014-11" db="EMBL/GenBank/DDBJ databases">
        <title>Genetic blueprint of the zoonotic pathogen Toxocara canis.</title>
        <authorList>
            <person name="Zhu X.-Q."/>
            <person name="Korhonen P.K."/>
            <person name="Cai H."/>
            <person name="Young N.D."/>
            <person name="Nejsum P."/>
            <person name="von Samson-Himmelstjerna G."/>
            <person name="Boag P.R."/>
            <person name="Tan P."/>
            <person name="Li Q."/>
            <person name="Min J."/>
            <person name="Yang Y."/>
            <person name="Wang X."/>
            <person name="Fang X."/>
            <person name="Hall R.S."/>
            <person name="Hofmann A."/>
            <person name="Sternberg P.W."/>
            <person name="Jex A.R."/>
            <person name="Gasser R.B."/>
        </authorList>
    </citation>
    <scope>NUCLEOTIDE SEQUENCE [LARGE SCALE GENOMIC DNA]</scope>
    <source>
        <strain evidence="15">PN_DK_2014</strain>
    </source>
</reference>
<sequence>IMGDSNWKRWIVIVCAFVVSIQAEHVQRPSLVVVTVATDETDGLIRLRRSAEAYGIKLNVFGLGEQWTGGDTRIEQGGGQKIRILRRSLEEYKDRNDVILLFVDAYDVVFNGGSEKILEKFDDIYGEYRVVFAAEPFCWPRKELAPNYPLVRFGKRFLNSGLFMGYAPEIWRIINEYPVDDKDDDQLYYTNIYLDEKLRNSLKISLDSMSYIFQNLNGVKDDIALEFDDNGDAHVTNVPYNTHPIIIHGNGPSKLFLNYLANYIGKTWSAQEGCLFCENDKLVNLKVDEFVRRAGERFRSIHVDNVLADLNEREARSLAVEYAMKMENEFLLVLDGDVHLTNIDTIRILVETASAAETGILAPLVVQPERLFSNFWGALSDNGYYARSEDYVDIVKSRRVGIWNVPFVSSIFLINKSKFDSIKDAFSYNSQIDVDMSFCEFARHSGHFMYVDNRNYYGFLVVNDDFDTSKLHPEMYQIFDNRDLWESRYIHEKYFDAIDGKMPIDQPCQDVFDFPLMSEEFCSELIEEMEHYGEWSSGSNQDERLAGGYENVPTRDIHMNQIGFERHWLYMLDEYVRPMQEKIFIGYYQQPVQSSMMFVVRYKPEEQSFLRPHHDASTYSIDVALNKRGVDYQGGGVRYVRYNCTVDADKGMSRSVVATLLLLASLPQSCVGASPSLHVVTVATQQTDGLQRLRRSANALGIHLNIFGPDHSARLAQSGGAEKVRILRNGLETFKERSDLIILYVDANKAILNGAEDEILTRFMESFRSDRVVFSSDNFCLGDEELTQRYPTVQKGRRFLNSASFIGYATEVWKLLNSASFDNVNDEQMFYTNLFLDERLRSSLRLTLDSTSQLFHVVDVSKDEIRLDFSDNGDAYITNVIHQTHPLIITGDESSKILLNYLGNYIGRAWSADFGCRDCSAEHFRFLKEGAEQQWPTLTLAIMLAKPIPFVEEFLAKVKKLQYPASKIDLYVYNNQKYNEREVKEFLMKARSKYNSVEWDGDDVEIGEREARRTAMSFIVSLQNSLHFSSPLFVSMQRDTNAAVISSIPVPNAADKPCPRIIVLTGFGGPGGQPAGDPSRKQPGIVPRDAAIKANNDFVFLLDADVHFVDASVLRAIIESSMAMNLDAAIKANNDFVFLLDADVHFVDASVLRAIIESSMAMNLGVVTPMVGKPNKFFSNFWGDISPNGYYRRSEDYTEMLTYKRVGVWNVPYISSALLINKYKLRELRQAFAYNTDVDADMSFCQFARDKGHFLYVDNQRYYGFLADSETFDNSGERLHPEMYQIFENRILWEARYVHPDYFAALNGSAEIAQPCPDVYDYPLMSETFARELIEEMENFGQWSDGKNKDDRLAGGYENVPTVDIHMNQIGFERQWLYFMDEYVRPMQEKLFIGYYQQPVEAVMMFVVRYKPGEQSSLRAHHDASTYTIDIPLNKRGRDFEGGGVRYVRYNCTVDADQIGHAAMFPGRLTHLHEGLTVTKGIRYIAVSFLNP</sequence>
<evidence type="ECO:0000259" key="14">
    <source>
        <dbReference type="PROSITE" id="PS51471"/>
    </source>
</evidence>
<name>A0A0B2VR23_TOXCA</name>
<comment type="caution">
    <text evidence="15">The sequence shown here is derived from an EMBL/GenBank/DDBJ whole genome shotgun (WGS) entry which is preliminary data.</text>
</comment>
<dbReference type="InterPro" id="IPR006620">
    <property type="entry name" value="Pro_4_hyd_alph"/>
</dbReference>
<keyword evidence="11" id="KW-0325">Glycoprotein</keyword>
<feature type="domain" description="Fe2OG dioxygenase" evidence="14">
    <location>
        <begin position="1401"/>
        <end position="1492"/>
    </location>
</feature>
<evidence type="ECO:0000256" key="3">
    <source>
        <dbReference type="ARBA" id="ARBA00012264"/>
    </source>
</evidence>
<dbReference type="GO" id="GO:0005783">
    <property type="term" value="C:endoplasmic reticulum"/>
    <property type="evidence" value="ECO:0007669"/>
    <property type="project" value="UniProtKB-SubCell"/>
</dbReference>
<evidence type="ECO:0000256" key="12">
    <source>
        <dbReference type="ARBA" id="ARBA00047930"/>
    </source>
</evidence>
<keyword evidence="6" id="KW-0256">Endoplasmic reticulum</keyword>
<feature type="chain" id="PRO_5002077520" description="procollagen-lysine 5-dioxygenase" evidence="13">
    <location>
        <begin position="24"/>
        <end position="1492"/>
    </location>
</feature>
<dbReference type="SUPFAM" id="SSF53448">
    <property type="entry name" value="Nucleotide-diphospho-sugar transferases"/>
    <property type="match status" value="2"/>
</dbReference>
<organism evidence="15 16">
    <name type="scientific">Toxocara canis</name>
    <name type="common">Canine roundworm</name>
    <dbReference type="NCBI Taxonomy" id="6265"/>
    <lineage>
        <taxon>Eukaryota</taxon>
        <taxon>Metazoa</taxon>
        <taxon>Ecdysozoa</taxon>
        <taxon>Nematoda</taxon>
        <taxon>Chromadorea</taxon>
        <taxon>Rhabditida</taxon>
        <taxon>Spirurina</taxon>
        <taxon>Ascaridomorpha</taxon>
        <taxon>Ascaridoidea</taxon>
        <taxon>Toxocaridae</taxon>
        <taxon>Toxocara</taxon>
    </lineage>
</organism>
<keyword evidence="7" id="KW-0847">Vitamin C</keyword>
<dbReference type="STRING" id="6265.A0A0B2VR23"/>
<keyword evidence="5 13" id="KW-0732">Signal</keyword>
<dbReference type="EC" id="1.14.11.4" evidence="3"/>
<comment type="cofactor">
    <cofactor evidence="1">
        <name>L-ascorbate</name>
        <dbReference type="ChEBI" id="CHEBI:38290"/>
    </cofactor>
</comment>
<keyword evidence="10" id="KW-0408">Iron</keyword>
<dbReference type="InterPro" id="IPR029044">
    <property type="entry name" value="Nucleotide-diphossugar_trans"/>
</dbReference>
<evidence type="ECO:0000256" key="1">
    <source>
        <dbReference type="ARBA" id="ARBA00001961"/>
    </source>
</evidence>
<evidence type="ECO:0000313" key="15">
    <source>
        <dbReference type="EMBL" id="KHN84073.1"/>
    </source>
</evidence>
<dbReference type="GO" id="GO:0008475">
    <property type="term" value="F:procollagen-lysine 5-dioxygenase activity"/>
    <property type="evidence" value="ECO:0007669"/>
    <property type="project" value="UniProtKB-EC"/>
</dbReference>
<dbReference type="Gene3D" id="2.60.120.620">
    <property type="entry name" value="q2cbj1_9rhob like domain"/>
    <property type="match status" value="1"/>
</dbReference>
<dbReference type="PANTHER" id="PTHR10730:SF45">
    <property type="entry name" value="PROCOLLAGEN-LYSINE,2-OXOGLUTARATE 5-DIOXYGENASE"/>
    <property type="match status" value="1"/>
</dbReference>
<evidence type="ECO:0000256" key="6">
    <source>
        <dbReference type="ARBA" id="ARBA00022824"/>
    </source>
</evidence>
<feature type="signal peptide" evidence="13">
    <location>
        <begin position="1"/>
        <end position="23"/>
    </location>
</feature>
<dbReference type="InterPro" id="IPR005123">
    <property type="entry name" value="Oxoglu/Fe-dep_dioxygenase_dom"/>
</dbReference>
<keyword evidence="9" id="KW-0560">Oxidoreductase</keyword>
<evidence type="ECO:0000256" key="7">
    <source>
        <dbReference type="ARBA" id="ARBA00022896"/>
    </source>
</evidence>
<dbReference type="Proteomes" id="UP000031036">
    <property type="component" value="Unassembled WGS sequence"/>
</dbReference>
<comment type="catalytic activity">
    <reaction evidence="12">
        <text>L-lysyl-[collagen] + 2-oxoglutarate + O2 = (5R)-5-hydroxy-L-lysyl-[collagen] + succinate + CO2</text>
        <dbReference type="Rhea" id="RHEA:16569"/>
        <dbReference type="Rhea" id="RHEA-COMP:12751"/>
        <dbReference type="Rhea" id="RHEA-COMP:12752"/>
        <dbReference type="ChEBI" id="CHEBI:15379"/>
        <dbReference type="ChEBI" id="CHEBI:16526"/>
        <dbReference type="ChEBI" id="CHEBI:16810"/>
        <dbReference type="ChEBI" id="CHEBI:29969"/>
        <dbReference type="ChEBI" id="CHEBI:30031"/>
        <dbReference type="ChEBI" id="CHEBI:133442"/>
        <dbReference type="EC" id="1.14.11.4"/>
    </reaction>
</comment>
<evidence type="ECO:0000256" key="2">
    <source>
        <dbReference type="ARBA" id="ARBA00004240"/>
    </source>
</evidence>
<keyword evidence="4" id="KW-0479">Metal-binding</keyword>